<evidence type="ECO:0000313" key="1">
    <source>
        <dbReference type="EMBL" id="MEE1933639.1"/>
    </source>
</evidence>
<name>A0ABU7HQ33_9PSED</name>
<gene>
    <name evidence="1" type="ORF">V0R50_10440</name>
</gene>
<dbReference type="Proteomes" id="UP001335100">
    <property type="component" value="Unassembled WGS sequence"/>
</dbReference>
<comment type="caution">
    <text evidence="1">The sequence shown here is derived from an EMBL/GenBank/DDBJ whole genome shotgun (WGS) entry which is preliminary data.</text>
</comment>
<dbReference type="EMBL" id="JAZDQJ010000009">
    <property type="protein sequence ID" value="MEE1933639.1"/>
    <property type="molecule type" value="Genomic_DNA"/>
</dbReference>
<dbReference type="Pfam" id="PF06992">
    <property type="entry name" value="Phage_lambda_P"/>
    <property type="match status" value="1"/>
</dbReference>
<dbReference type="RefSeq" id="WP_330074469.1">
    <property type="nucleotide sequence ID" value="NZ_JAZDQJ010000009.1"/>
</dbReference>
<proteinExistence type="predicted"/>
<sequence>MKSANNLPPVQPLMTPRTIDDGTIQVVNELFRELQGTFSAWKQAWPDQDAVDAAKRAYIKAFMESGINTLEQVGWGMRRARASASPWVPAPGEFVAWCQPTPEMLGIPSREAAFREALGNSHPSRFGAQREWSHPAVRHAALQCEIDNLSDLKSVFARRVFDRAYDITVRALMNGEPLGDIAIGIGHDSQKGEALRAEEHGEWRLQEAMARQSIPPRGEDARRALLARFGLGDRHAHA</sequence>
<accession>A0ABU7HQ33</accession>
<reference evidence="1 2" key="1">
    <citation type="submission" date="2024-01" db="EMBL/GenBank/DDBJ databases">
        <title>Unpublished Manusciprt.</title>
        <authorList>
            <person name="Duman M."/>
            <person name="Valdes E.G."/>
            <person name="Ajmi N."/>
            <person name="Altun S."/>
            <person name="Saticioglu I.B."/>
        </authorList>
    </citation>
    <scope>NUCLEOTIDE SEQUENCE [LARGE SCALE GENOMIC DNA]</scope>
    <source>
        <strain evidence="1 2">148P</strain>
    </source>
</reference>
<protein>
    <submittedName>
        <fullName evidence="1">Replication protein P</fullName>
    </submittedName>
</protein>
<evidence type="ECO:0000313" key="2">
    <source>
        <dbReference type="Proteomes" id="UP001335100"/>
    </source>
</evidence>
<dbReference type="InterPro" id="IPR009731">
    <property type="entry name" value="P-like"/>
</dbReference>
<keyword evidence="2" id="KW-1185">Reference proteome</keyword>
<organism evidence="1 2">
    <name type="scientific">Pseudomonas ulcerans</name>
    <dbReference type="NCBI Taxonomy" id="3115852"/>
    <lineage>
        <taxon>Bacteria</taxon>
        <taxon>Pseudomonadati</taxon>
        <taxon>Pseudomonadota</taxon>
        <taxon>Gammaproteobacteria</taxon>
        <taxon>Pseudomonadales</taxon>
        <taxon>Pseudomonadaceae</taxon>
        <taxon>Pseudomonas</taxon>
    </lineage>
</organism>